<organism evidence="2">
    <name type="scientific">marine metagenome</name>
    <dbReference type="NCBI Taxonomy" id="408172"/>
    <lineage>
        <taxon>unclassified sequences</taxon>
        <taxon>metagenomes</taxon>
        <taxon>ecological metagenomes</taxon>
    </lineage>
</organism>
<name>A0A382YGX4_9ZZZZ</name>
<keyword evidence="1" id="KW-1133">Transmembrane helix</keyword>
<protein>
    <recommendedName>
        <fullName evidence="3">MotA/TolQ/ExbB proton channel domain-containing protein</fullName>
    </recommendedName>
</protein>
<reference evidence="2" key="1">
    <citation type="submission" date="2018-05" db="EMBL/GenBank/DDBJ databases">
        <authorList>
            <person name="Lanie J.A."/>
            <person name="Ng W.-L."/>
            <person name="Kazmierczak K.M."/>
            <person name="Andrzejewski T.M."/>
            <person name="Davidsen T.M."/>
            <person name="Wayne K.J."/>
            <person name="Tettelin H."/>
            <person name="Glass J.I."/>
            <person name="Rusch D."/>
            <person name="Podicherti R."/>
            <person name="Tsui H.-C.T."/>
            <person name="Winkler M.E."/>
        </authorList>
    </citation>
    <scope>NUCLEOTIDE SEQUENCE</scope>
</reference>
<feature type="transmembrane region" description="Helical" evidence="1">
    <location>
        <begin position="49"/>
        <end position="69"/>
    </location>
</feature>
<dbReference type="AlphaFoldDB" id="A0A382YGX4"/>
<evidence type="ECO:0000256" key="1">
    <source>
        <dbReference type="SAM" id="Phobius"/>
    </source>
</evidence>
<keyword evidence="1" id="KW-0812">Transmembrane</keyword>
<keyword evidence="1" id="KW-0472">Membrane</keyword>
<gene>
    <name evidence="2" type="ORF">METZ01_LOCUS435318</name>
</gene>
<evidence type="ECO:0000313" key="2">
    <source>
        <dbReference type="EMBL" id="SVD82464.1"/>
    </source>
</evidence>
<feature type="transmembrane region" description="Helical" evidence="1">
    <location>
        <begin position="12"/>
        <end position="29"/>
    </location>
</feature>
<accession>A0A382YGX4</accession>
<dbReference type="EMBL" id="UINC01175703">
    <property type="protein sequence ID" value="SVD82464.1"/>
    <property type="molecule type" value="Genomic_DNA"/>
</dbReference>
<sequence length="87" mass="9537">MTPEERALIKALPNRLLGIVFGIVLVVNADPVGEAAPDGLGDIVSTNMTLFGGVIIFLSFLRTIIDYWLKITYPEDKQNPPLPGDRE</sequence>
<proteinExistence type="predicted"/>
<evidence type="ECO:0008006" key="3">
    <source>
        <dbReference type="Google" id="ProtNLM"/>
    </source>
</evidence>